<evidence type="ECO:0000259" key="12">
    <source>
        <dbReference type="PROSITE" id="PS51900"/>
    </source>
</evidence>
<keyword evidence="5" id="KW-0229">DNA integration</keyword>
<accession>M9LLW6</accession>
<evidence type="ECO:0000256" key="7">
    <source>
        <dbReference type="ARBA" id="ARBA00023172"/>
    </source>
</evidence>
<evidence type="ECO:0000256" key="1">
    <source>
        <dbReference type="ARBA" id="ARBA00004496"/>
    </source>
</evidence>
<dbReference type="InterPro" id="IPR013762">
    <property type="entry name" value="Integrase-like_cat_sf"/>
</dbReference>
<dbReference type="PANTHER" id="PTHR30349:SF77">
    <property type="entry name" value="TYROSINE RECOMBINASE XERC"/>
    <property type="match status" value="1"/>
</dbReference>
<dbReference type="PROSITE" id="PS51898">
    <property type="entry name" value="TYR_RECOMBINASE"/>
    <property type="match status" value="1"/>
</dbReference>
<keyword evidence="6 9" id="KW-0238">DNA-binding</keyword>
<dbReference type="InterPro" id="IPR011010">
    <property type="entry name" value="DNA_brk_join_enz"/>
</dbReference>
<evidence type="ECO:0000256" key="6">
    <source>
        <dbReference type="ARBA" id="ARBA00023125"/>
    </source>
</evidence>
<feature type="domain" description="Core-binding (CB)" evidence="12">
    <location>
        <begin position="1"/>
        <end position="74"/>
    </location>
</feature>
<keyword evidence="8" id="KW-0131">Cell cycle</keyword>
<dbReference type="PANTHER" id="PTHR30349">
    <property type="entry name" value="PHAGE INTEGRASE-RELATED"/>
    <property type="match status" value="1"/>
</dbReference>
<dbReference type="GO" id="GO:0005737">
    <property type="term" value="C:cytoplasm"/>
    <property type="evidence" value="ECO:0007669"/>
    <property type="project" value="UniProtKB-SubCell"/>
</dbReference>
<reference evidence="13" key="1">
    <citation type="journal article" date="2013" name="Appl. Environ. Microbiol.">
        <title>Genetic analysis of capsular polysaccharide synthesis gene clusters from all serotypes of Streptococcus suis: potential mechanisms for generation of capsular variation.</title>
        <authorList>
            <person name="Okura M."/>
            <person name="Takamatsu D."/>
            <person name="Maruyama F."/>
            <person name="Nozawa T."/>
            <person name="Nakagawa I."/>
            <person name="Osaki M."/>
            <person name="Sekizaki T."/>
            <person name="Gottschalk M."/>
            <person name="Kumagai Y."/>
            <person name="Hamada S."/>
        </authorList>
    </citation>
    <scope>NUCLEOTIDE SEQUENCE</scope>
    <source>
        <strain evidence="13">4961</strain>
    </source>
</reference>
<evidence type="ECO:0000313" key="13">
    <source>
        <dbReference type="EMBL" id="FAA00833.1"/>
    </source>
</evidence>
<sequence length="311" mass="36569">MNYDTIQRYLDFCAIQRRLSSHTIRAYKSDLHQYYNFGTNDIRSYLTFLNQHIKKTSTLKRKIASLKSYYKFLEEEKLISKNPFHQLRLHYKEEKKLPKTISLKDLQKIYCFAHQQIENSKNKHSMRKAMRNLLLISLLLSTGLRISELCNLKLDNINLENRTIQILGKGKKERLLYIGNDETLSLLEDYIAHHCSHSSYLFTGVKNDDHLKEPSVRLILKNISHSLQLKKHITPHMFRHSFATMLLDNGVDIRQIQHLLGHSNINVTQIYTHVSQSKQVEILSEHNPLNPNHTTTSYISNRKPSRLDLNH</sequence>
<protein>
    <submittedName>
        <fullName evidence="13">Integrase family protein</fullName>
    </submittedName>
</protein>
<keyword evidence="4" id="KW-0159">Chromosome partition</keyword>
<evidence type="ECO:0000256" key="2">
    <source>
        <dbReference type="ARBA" id="ARBA00022490"/>
    </source>
</evidence>
<evidence type="ECO:0000256" key="3">
    <source>
        <dbReference type="ARBA" id="ARBA00022618"/>
    </source>
</evidence>
<keyword evidence="7" id="KW-0233">DNA recombination</keyword>
<dbReference type="InterPro" id="IPR004107">
    <property type="entry name" value="Integrase_SAM-like_N"/>
</dbReference>
<evidence type="ECO:0000256" key="10">
    <source>
        <dbReference type="SAM" id="MobiDB-lite"/>
    </source>
</evidence>
<evidence type="ECO:0000256" key="9">
    <source>
        <dbReference type="PROSITE-ProRule" id="PRU01248"/>
    </source>
</evidence>
<feature type="domain" description="Tyr recombinase" evidence="11">
    <location>
        <begin position="96"/>
        <end position="284"/>
    </location>
</feature>
<keyword evidence="2" id="KW-0963">Cytoplasm</keyword>
<gene>
    <name evidence="13" type="primary">int3-1</name>
</gene>
<dbReference type="Pfam" id="PF00589">
    <property type="entry name" value="Phage_integrase"/>
    <property type="match status" value="1"/>
</dbReference>
<dbReference type="GO" id="GO:0003677">
    <property type="term" value="F:DNA binding"/>
    <property type="evidence" value="ECO:0007669"/>
    <property type="project" value="UniProtKB-UniRule"/>
</dbReference>
<dbReference type="SUPFAM" id="SSF56349">
    <property type="entry name" value="DNA breaking-rejoining enzymes"/>
    <property type="match status" value="1"/>
</dbReference>
<organism evidence="13">
    <name type="scientific">Streptococcus suis</name>
    <dbReference type="NCBI Taxonomy" id="1307"/>
    <lineage>
        <taxon>Bacteria</taxon>
        <taxon>Bacillati</taxon>
        <taxon>Bacillota</taxon>
        <taxon>Bacilli</taxon>
        <taxon>Lactobacillales</taxon>
        <taxon>Streptococcaceae</taxon>
        <taxon>Streptococcus</taxon>
    </lineage>
</organism>
<dbReference type="InterPro" id="IPR050090">
    <property type="entry name" value="Tyrosine_recombinase_XerCD"/>
</dbReference>
<dbReference type="Gene3D" id="1.10.150.130">
    <property type="match status" value="1"/>
</dbReference>
<dbReference type="GO" id="GO:0006310">
    <property type="term" value="P:DNA recombination"/>
    <property type="evidence" value="ECO:0007669"/>
    <property type="project" value="UniProtKB-KW"/>
</dbReference>
<feature type="region of interest" description="Disordered" evidence="10">
    <location>
        <begin position="285"/>
        <end position="311"/>
    </location>
</feature>
<evidence type="ECO:0000256" key="8">
    <source>
        <dbReference type="ARBA" id="ARBA00023306"/>
    </source>
</evidence>
<dbReference type="Gene3D" id="1.10.443.10">
    <property type="entry name" value="Intergrase catalytic core"/>
    <property type="match status" value="1"/>
</dbReference>
<dbReference type="PROSITE" id="PS51900">
    <property type="entry name" value="CB"/>
    <property type="match status" value="1"/>
</dbReference>
<dbReference type="InterPro" id="IPR002104">
    <property type="entry name" value="Integrase_catalytic"/>
</dbReference>
<proteinExistence type="predicted"/>
<dbReference type="InterPro" id="IPR010998">
    <property type="entry name" value="Integrase_recombinase_N"/>
</dbReference>
<dbReference type="GO" id="GO:0007059">
    <property type="term" value="P:chromosome segregation"/>
    <property type="evidence" value="ECO:0007669"/>
    <property type="project" value="UniProtKB-KW"/>
</dbReference>
<dbReference type="InterPro" id="IPR044068">
    <property type="entry name" value="CB"/>
</dbReference>
<evidence type="ECO:0000256" key="5">
    <source>
        <dbReference type="ARBA" id="ARBA00022908"/>
    </source>
</evidence>
<evidence type="ECO:0000259" key="11">
    <source>
        <dbReference type="PROSITE" id="PS51898"/>
    </source>
</evidence>
<comment type="subcellular location">
    <subcellularLocation>
        <location evidence="1">Cytoplasm</location>
    </subcellularLocation>
</comment>
<dbReference type="GO" id="GO:0015074">
    <property type="term" value="P:DNA integration"/>
    <property type="evidence" value="ECO:0007669"/>
    <property type="project" value="UniProtKB-KW"/>
</dbReference>
<dbReference type="AlphaFoldDB" id="M9LLW6"/>
<dbReference type="GO" id="GO:0051301">
    <property type="term" value="P:cell division"/>
    <property type="evidence" value="ECO:0007669"/>
    <property type="project" value="UniProtKB-KW"/>
</dbReference>
<dbReference type="Pfam" id="PF02899">
    <property type="entry name" value="Phage_int_SAM_1"/>
    <property type="match status" value="1"/>
</dbReference>
<evidence type="ECO:0000256" key="4">
    <source>
        <dbReference type="ARBA" id="ARBA00022829"/>
    </source>
</evidence>
<keyword evidence="3" id="KW-0132">Cell division</keyword>
<dbReference type="EMBL" id="BR001001">
    <property type="protein sequence ID" value="FAA00833.1"/>
    <property type="molecule type" value="Genomic_DNA"/>
</dbReference>
<feature type="compositionally biased region" description="Polar residues" evidence="10">
    <location>
        <begin position="287"/>
        <end position="302"/>
    </location>
</feature>
<name>M9LLW6_STRSU</name>